<protein>
    <recommendedName>
        <fullName evidence="1">DUF4350 domain-containing protein</fullName>
    </recommendedName>
</protein>
<accession>A0A011MY21</accession>
<evidence type="ECO:0000313" key="2">
    <source>
        <dbReference type="EMBL" id="EXI67456.1"/>
    </source>
</evidence>
<dbReference type="STRING" id="1454001.AW08_02012"/>
<dbReference type="InterPro" id="IPR025646">
    <property type="entry name" value="DUF4350"/>
</dbReference>
<dbReference type="PATRIC" id="fig|1454001.3.peg.2055"/>
<dbReference type="Proteomes" id="UP000020218">
    <property type="component" value="Unassembled WGS sequence"/>
</dbReference>
<sequence>MRRRLLAAGLLALLVVGALAVWLVDHFERVPVSVREAPHAEARRNPYLALERLTAGMGGTLRRQSDARVLDDPPAGTTLFLDRQRAHLLPPERLRHLLAWVAAGGHLIAVAEDPQLADPLLDSVGVGRATRSMEEIPQRPAAITVQPPGGSRPLQVSASWQKLSASGRQPAWSAGDGGQEGVQMLQFRIGEGRLTVASELDQQLGNRRIGELDHAEFYWTLIGGNAGSPPPQVLLLSRLQMPTLFEWLAENARAAAFAALLVLLLWLWRIVPRFGSLQPEPAPARRELREHLAAVGRYLWRCGQLAALLPAAREHFRQRLGQRRPAIAARTPAAQVSQLAALSALPAARIAAALAGPADGPHAFTDALRTLQELERVL</sequence>
<gene>
    <name evidence="2" type="ORF">AW08_02012</name>
</gene>
<evidence type="ECO:0000313" key="3">
    <source>
        <dbReference type="Proteomes" id="UP000020218"/>
    </source>
</evidence>
<dbReference type="EMBL" id="JFAX01000010">
    <property type="protein sequence ID" value="EXI67456.1"/>
    <property type="molecule type" value="Genomic_DNA"/>
</dbReference>
<name>A0A011MY21_9PROT</name>
<evidence type="ECO:0000259" key="1">
    <source>
        <dbReference type="Pfam" id="PF14258"/>
    </source>
</evidence>
<organism evidence="2 3">
    <name type="scientific">Candidatus Accumulibacter adjunctus</name>
    <dbReference type="NCBI Taxonomy" id="1454001"/>
    <lineage>
        <taxon>Bacteria</taxon>
        <taxon>Pseudomonadati</taxon>
        <taxon>Pseudomonadota</taxon>
        <taxon>Betaproteobacteria</taxon>
        <taxon>Candidatus Accumulibacter</taxon>
    </lineage>
</organism>
<feature type="domain" description="DUF4350" evidence="1">
    <location>
        <begin position="41"/>
        <end position="222"/>
    </location>
</feature>
<proteinExistence type="predicted"/>
<comment type="caution">
    <text evidence="2">The sequence shown here is derived from an EMBL/GenBank/DDBJ whole genome shotgun (WGS) entry which is preliminary data.</text>
</comment>
<keyword evidence="3" id="KW-1185">Reference proteome</keyword>
<reference evidence="2" key="1">
    <citation type="submission" date="2014-02" db="EMBL/GenBank/DDBJ databases">
        <title>Expanding our view of genomic diversity in Candidatus Accumulibacter clades.</title>
        <authorList>
            <person name="Skennerton C.T."/>
            <person name="Barr J.J."/>
            <person name="Slater F.R."/>
            <person name="Bond P.L."/>
            <person name="Tyson G.W."/>
        </authorList>
    </citation>
    <scope>NUCLEOTIDE SEQUENCE [LARGE SCALE GENOMIC DNA]</scope>
</reference>
<dbReference type="Pfam" id="PF14258">
    <property type="entry name" value="DUF4350"/>
    <property type="match status" value="1"/>
</dbReference>
<dbReference type="AlphaFoldDB" id="A0A011MY21"/>